<name>A0A3M7PIX7_BRAPC</name>
<keyword evidence="2" id="KW-1185">Reference proteome</keyword>
<evidence type="ECO:0000313" key="2">
    <source>
        <dbReference type="Proteomes" id="UP000276133"/>
    </source>
</evidence>
<dbReference type="Proteomes" id="UP000276133">
    <property type="component" value="Unassembled WGS sequence"/>
</dbReference>
<accession>A0A3M7PIX7</accession>
<comment type="caution">
    <text evidence="1">The sequence shown here is derived from an EMBL/GenBank/DDBJ whole genome shotgun (WGS) entry which is preliminary data.</text>
</comment>
<protein>
    <submittedName>
        <fullName evidence="1">Uncharacterized protein</fullName>
    </submittedName>
</protein>
<dbReference type="AlphaFoldDB" id="A0A3M7PIX7"/>
<gene>
    <name evidence="1" type="ORF">BpHYR1_051088</name>
</gene>
<proteinExistence type="predicted"/>
<sequence length="79" mass="9315">MNITIIYIGYSMSIQHGTYCLKQDKYFDELLILVLQFRPEFGCNPGLVSIKNTTKLFELEQKLQYGFLNNFVKLNMKKK</sequence>
<organism evidence="1 2">
    <name type="scientific">Brachionus plicatilis</name>
    <name type="common">Marine rotifer</name>
    <name type="synonym">Brachionus muelleri</name>
    <dbReference type="NCBI Taxonomy" id="10195"/>
    <lineage>
        <taxon>Eukaryota</taxon>
        <taxon>Metazoa</taxon>
        <taxon>Spiralia</taxon>
        <taxon>Gnathifera</taxon>
        <taxon>Rotifera</taxon>
        <taxon>Eurotatoria</taxon>
        <taxon>Monogononta</taxon>
        <taxon>Pseudotrocha</taxon>
        <taxon>Ploima</taxon>
        <taxon>Brachionidae</taxon>
        <taxon>Brachionus</taxon>
    </lineage>
</organism>
<dbReference type="EMBL" id="REGN01010640">
    <property type="protein sequence ID" value="RMZ98660.1"/>
    <property type="molecule type" value="Genomic_DNA"/>
</dbReference>
<reference evidence="1 2" key="1">
    <citation type="journal article" date="2018" name="Sci. Rep.">
        <title>Genomic signatures of local adaptation to the degree of environmental predictability in rotifers.</title>
        <authorList>
            <person name="Franch-Gras L."/>
            <person name="Hahn C."/>
            <person name="Garcia-Roger E.M."/>
            <person name="Carmona M.J."/>
            <person name="Serra M."/>
            <person name="Gomez A."/>
        </authorList>
    </citation>
    <scope>NUCLEOTIDE SEQUENCE [LARGE SCALE GENOMIC DNA]</scope>
    <source>
        <strain evidence="1">HYR1</strain>
    </source>
</reference>
<evidence type="ECO:0000313" key="1">
    <source>
        <dbReference type="EMBL" id="RMZ98660.1"/>
    </source>
</evidence>